<sequence>MILVAGPPGLSLIDGILDTLGLITGIGGLICGPIEFSGHAPGGAVEA</sequence>
<evidence type="ECO:0000313" key="1">
    <source>
        <dbReference type="EMBL" id="XCJ74657.1"/>
    </source>
</evidence>
<name>A0AAU8J2G7_9ACTN</name>
<accession>A0AAU8J2G7</accession>
<dbReference type="RefSeq" id="WP_353946094.1">
    <property type="nucleotide sequence ID" value="NZ_CP159534.1"/>
</dbReference>
<proteinExistence type="predicted"/>
<protein>
    <submittedName>
        <fullName evidence="1">Uncharacterized protein</fullName>
    </submittedName>
</protein>
<dbReference type="KEGG" id="stac:ABII15_33875"/>
<gene>
    <name evidence="1" type="ORF">ABII15_33875</name>
</gene>
<organism evidence="1">
    <name type="scientific">Streptomyces tabacisoli</name>
    <dbReference type="NCBI Taxonomy" id="3156398"/>
    <lineage>
        <taxon>Bacteria</taxon>
        <taxon>Bacillati</taxon>
        <taxon>Actinomycetota</taxon>
        <taxon>Actinomycetes</taxon>
        <taxon>Kitasatosporales</taxon>
        <taxon>Streptomycetaceae</taxon>
        <taxon>Streptomyces</taxon>
    </lineage>
</organism>
<dbReference type="EMBL" id="CP159534">
    <property type="protein sequence ID" value="XCJ74657.1"/>
    <property type="molecule type" value="Genomic_DNA"/>
</dbReference>
<dbReference type="AlphaFoldDB" id="A0AAU8J2G7"/>
<reference evidence="1" key="1">
    <citation type="submission" date="2024-06" db="EMBL/GenBank/DDBJ databases">
        <title>Streptomyces sp. strain HUAS MG91 genome sequences.</title>
        <authorList>
            <person name="Mo P."/>
        </authorList>
    </citation>
    <scope>NUCLEOTIDE SEQUENCE</scope>
    <source>
        <strain evidence="1">HUAS MG91</strain>
    </source>
</reference>